<protein>
    <submittedName>
        <fullName evidence="1">Uncharacterized protein</fullName>
    </submittedName>
</protein>
<evidence type="ECO:0000313" key="2">
    <source>
        <dbReference type="Proteomes" id="UP000295797"/>
    </source>
</evidence>
<dbReference type="Proteomes" id="UP000295797">
    <property type="component" value="Chromosome"/>
</dbReference>
<reference evidence="1 2" key="1">
    <citation type="submission" date="2019-03" db="EMBL/GenBank/DDBJ databases">
        <title>Complete genome sequence of the plant growth promoting strain Pseudomonas fluorescens LBUM677.</title>
        <authorList>
            <person name="Novinscak A."/>
            <person name="Joly D."/>
            <person name="Filion M."/>
        </authorList>
    </citation>
    <scope>NUCLEOTIDE SEQUENCE [LARGE SCALE GENOMIC DNA]</scope>
    <source>
        <strain evidence="1 2">LBUM677</strain>
    </source>
</reference>
<name>A0AAP8Z6C4_PSEFL</name>
<organism evidence="1 2">
    <name type="scientific">Pseudomonas fluorescens</name>
    <dbReference type="NCBI Taxonomy" id="294"/>
    <lineage>
        <taxon>Bacteria</taxon>
        <taxon>Pseudomonadati</taxon>
        <taxon>Pseudomonadota</taxon>
        <taxon>Gammaproteobacteria</taxon>
        <taxon>Pseudomonadales</taxon>
        <taxon>Pseudomonadaceae</taxon>
        <taxon>Pseudomonas</taxon>
    </lineage>
</organism>
<dbReference type="AlphaFoldDB" id="A0AAP8Z6C4"/>
<sequence length="99" mass="11298">MSSFHALLSTDLIGSYSQGLIHRNQLNDWLAGKGNPPRARESARHWRKELRNEECRQAANGPVCEQQKGYLPMQKLEKIRPSRSSELNAPVISPRECWA</sequence>
<evidence type="ECO:0000313" key="1">
    <source>
        <dbReference type="EMBL" id="QBX44438.1"/>
    </source>
</evidence>
<accession>A0AAP8Z6C4</accession>
<proteinExistence type="predicted"/>
<dbReference type="EMBL" id="CP038438">
    <property type="protein sequence ID" value="QBX44438.1"/>
    <property type="molecule type" value="Genomic_DNA"/>
</dbReference>
<gene>
    <name evidence="1" type="ORF">E4T63_28420</name>
</gene>